<evidence type="ECO:0000256" key="1">
    <source>
        <dbReference type="SAM" id="Phobius"/>
    </source>
</evidence>
<evidence type="ECO:0000313" key="3">
    <source>
        <dbReference type="Proteomes" id="UP001183643"/>
    </source>
</evidence>
<organism evidence="2 3">
    <name type="scientific">Catenuloplanes atrovinosus</name>
    <dbReference type="NCBI Taxonomy" id="137266"/>
    <lineage>
        <taxon>Bacteria</taxon>
        <taxon>Bacillati</taxon>
        <taxon>Actinomycetota</taxon>
        <taxon>Actinomycetes</taxon>
        <taxon>Micromonosporales</taxon>
        <taxon>Micromonosporaceae</taxon>
        <taxon>Catenuloplanes</taxon>
    </lineage>
</organism>
<dbReference type="RefSeq" id="WP_310365695.1">
    <property type="nucleotide sequence ID" value="NZ_JAVDYB010000001.1"/>
</dbReference>
<name>A0AAE3YNR2_9ACTN</name>
<dbReference type="AlphaFoldDB" id="A0AAE3YNR2"/>
<dbReference type="Proteomes" id="UP001183643">
    <property type="component" value="Unassembled WGS sequence"/>
</dbReference>
<sequence>MRSGQRAYQSFHREASTGRGWGVWTGSGRRLIGPLNAAGVARAYRRLLAATLLIGVVFTLVGGVLARLGTALVVGCVFAFGAWMAQAWALSREAEFRIEDMMLSELERERLAPLAERIIALERQRREIR</sequence>
<accession>A0AAE3YNR2</accession>
<feature type="transmembrane region" description="Helical" evidence="1">
    <location>
        <begin position="47"/>
        <end position="66"/>
    </location>
</feature>
<evidence type="ECO:0000313" key="2">
    <source>
        <dbReference type="EMBL" id="MDR7275121.1"/>
    </source>
</evidence>
<proteinExistence type="predicted"/>
<keyword evidence="1" id="KW-0472">Membrane</keyword>
<comment type="caution">
    <text evidence="2">The sequence shown here is derived from an EMBL/GenBank/DDBJ whole genome shotgun (WGS) entry which is preliminary data.</text>
</comment>
<gene>
    <name evidence="2" type="ORF">J2S41_001899</name>
</gene>
<feature type="transmembrane region" description="Helical" evidence="1">
    <location>
        <begin position="72"/>
        <end position="91"/>
    </location>
</feature>
<dbReference type="EMBL" id="JAVDYB010000001">
    <property type="protein sequence ID" value="MDR7275121.1"/>
    <property type="molecule type" value="Genomic_DNA"/>
</dbReference>
<keyword evidence="3" id="KW-1185">Reference proteome</keyword>
<keyword evidence="1" id="KW-1133">Transmembrane helix</keyword>
<protein>
    <submittedName>
        <fullName evidence="2">Uncharacterized protein</fullName>
    </submittedName>
</protein>
<reference evidence="2" key="1">
    <citation type="submission" date="2023-07" db="EMBL/GenBank/DDBJ databases">
        <title>Sequencing the genomes of 1000 actinobacteria strains.</title>
        <authorList>
            <person name="Klenk H.-P."/>
        </authorList>
    </citation>
    <scope>NUCLEOTIDE SEQUENCE</scope>
    <source>
        <strain evidence="2">DSM 44707</strain>
    </source>
</reference>
<keyword evidence="1" id="KW-0812">Transmembrane</keyword>